<evidence type="ECO:0000313" key="15">
    <source>
        <dbReference type="Proteomes" id="UP001209570"/>
    </source>
</evidence>
<dbReference type="Pfam" id="PF03798">
    <property type="entry name" value="TRAM_LAG1_CLN8"/>
    <property type="match status" value="1"/>
</dbReference>
<dbReference type="Proteomes" id="UP001209570">
    <property type="component" value="Unassembled WGS sequence"/>
</dbReference>
<evidence type="ECO:0000256" key="9">
    <source>
        <dbReference type="ARBA" id="ARBA00023136"/>
    </source>
</evidence>
<proteinExistence type="inferred from homology"/>
<evidence type="ECO:0000256" key="12">
    <source>
        <dbReference type="SAM" id="Phobius"/>
    </source>
</evidence>
<dbReference type="EMBL" id="JAKCXM010000460">
    <property type="protein sequence ID" value="KAJ0393806.1"/>
    <property type="molecule type" value="Genomic_DNA"/>
</dbReference>
<evidence type="ECO:0000313" key="14">
    <source>
        <dbReference type="EMBL" id="KAJ0393806.1"/>
    </source>
</evidence>
<name>A0AAD5LB23_PYTIN</name>
<reference evidence="14" key="1">
    <citation type="submission" date="2021-12" db="EMBL/GenBank/DDBJ databases">
        <title>Prjna785345.</title>
        <authorList>
            <person name="Rujirawat T."/>
            <person name="Krajaejun T."/>
        </authorList>
    </citation>
    <scope>NUCLEOTIDE SEQUENCE</scope>
    <source>
        <strain evidence="14">Pi057C3</strain>
    </source>
</reference>
<evidence type="ECO:0000256" key="8">
    <source>
        <dbReference type="ARBA" id="ARBA00022989"/>
    </source>
</evidence>
<dbReference type="FunFam" id="3.50.50.60:FF:000145">
    <property type="entry name" value="tRNA uridine 5-carboxymethylaminomethyl modification enzyme"/>
    <property type="match status" value="1"/>
</dbReference>
<comment type="similarity">
    <text evidence="3">Belongs to the MnmG family.</text>
</comment>
<evidence type="ECO:0000256" key="5">
    <source>
        <dbReference type="ARBA" id="ARBA00022692"/>
    </source>
</evidence>
<dbReference type="InterPro" id="IPR026904">
    <property type="entry name" value="MnmG_C"/>
</dbReference>
<feature type="compositionally biased region" description="Low complexity" evidence="11">
    <location>
        <begin position="984"/>
        <end position="994"/>
    </location>
</feature>
<dbReference type="InterPro" id="IPR040131">
    <property type="entry name" value="MnmG_N"/>
</dbReference>
<evidence type="ECO:0000256" key="6">
    <source>
        <dbReference type="ARBA" id="ARBA00022694"/>
    </source>
</evidence>
<dbReference type="InterPro" id="IPR044920">
    <property type="entry name" value="MnmG_C_subdom_sf"/>
</dbReference>
<comment type="cofactor">
    <cofactor evidence="1">
        <name>FAD</name>
        <dbReference type="ChEBI" id="CHEBI:57692"/>
    </cofactor>
</comment>
<keyword evidence="6" id="KW-0819">tRNA processing</keyword>
<evidence type="ECO:0000256" key="2">
    <source>
        <dbReference type="ARBA" id="ARBA00004141"/>
    </source>
</evidence>
<feature type="transmembrane region" description="Helical" evidence="12">
    <location>
        <begin position="154"/>
        <end position="171"/>
    </location>
</feature>
<dbReference type="SMART" id="SM01228">
    <property type="entry name" value="GIDA_assoc_3"/>
    <property type="match status" value="1"/>
</dbReference>
<dbReference type="Pfam" id="PF21680">
    <property type="entry name" value="GIDA_C_1st"/>
    <property type="match status" value="1"/>
</dbReference>
<comment type="subcellular location">
    <subcellularLocation>
        <location evidence="2">Membrane</location>
        <topology evidence="2">Multi-pass membrane protein</topology>
    </subcellularLocation>
</comment>
<dbReference type="InterPro" id="IPR006634">
    <property type="entry name" value="TLC-dom"/>
</dbReference>
<dbReference type="PANTHER" id="PTHR11806:SF0">
    <property type="entry name" value="PROTEIN MTO1 HOMOLOG, MITOCHONDRIAL"/>
    <property type="match status" value="1"/>
</dbReference>
<dbReference type="InterPro" id="IPR020595">
    <property type="entry name" value="MnmG-rel_CS"/>
</dbReference>
<dbReference type="NCBIfam" id="TIGR00136">
    <property type="entry name" value="mnmG_gidA"/>
    <property type="match status" value="1"/>
</dbReference>
<organism evidence="14 15">
    <name type="scientific">Pythium insidiosum</name>
    <name type="common">Pythiosis disease agent</name>
    <dbReference type="NCBI Taxonomy" id="114742"/>
    <lineage>
        <taxon>Eukaryota</taxon>
        <taxon>Sar</taxon>
        <taxon>Stramenopiles</taxon>
        <taxon>Oomycota</taxon>
        <taxon>Peronosporomycetes</taxon>
        <taxon>Pythiales</taxon>
        <taxon>Pythiaceae</taxon>
        <taxon>Pythium</taxon>
    </lineage>
</organism>
<keyword evidence="9 10" id="KW-0472">Membrane</keyword>
<sequence>MTTQMKFEFNTKEMVLLGLTALLVPIFGSEIFGVMAVRRLEPAFETDPAMPQPQDLVYALAVSVVIIALRLVLTRAFMPLGRLVLAPGKRDQPARVERFATVLFKLLYFVGITIMGYEVMKDEDWFPPTLGGRGEVPNAFIRLGEPTKLPMLRYYYVQLGYHFHSLVYMLLFTPIRNDFLEMLVHHVATILLLGCSYLANYTEAGGLVSFVHDIGDISGYAIKTIVDTGITPLIVAMYIVLLVSWAYSRLFVFPTFIYHGYVTVPAVNPKVSMVFLQPMNAMLCMLQLLHVYWYALFLVMGYVLLTKGKSEDIQNHIKDDPKVAKKQHSLSAVRDELTRYDVVVVGGGHAGCEAAAAAARTGAKTALVTQKLSTVGEMSCNPSIGGVGKGTLVREIDALDGLMGKVADRAGIQFRMLNSAKGPAVRGPRAQMDRDIYQQTMQQTLREIPNLTLEEEGVEDVLLCPLQQQIEGIVTSSGRQIRCSKVVITTGTFLRGMVYLGRDICFPAGRHMRDCNGLEPPSVGLAKTLERFEFPLGRLKTGTPPRLDGSTIDYEGLEIQPSDDPAKPFSFLHENELVPLHDRQVVCHATYTNEATHKIVRENLHLLPEYIGGAGLGVGPRYCPSIDAKVLRFADRSRHQIWLEPEGLNTSIVYPNGISTALPEALQVELIQTIQGLERATLIRPGYAVEYDYIDPRSLHPTLETKKIPGLYLAGQINGTTGYEEAAAQGIIAGMNAGLATQHKAPFVLDRADAFIGVLIDDLVSLGTNEPYRMFTSRSEYRLLLRQDNADLRLTRRAFEHGAGVSEQRMARLERKEALMGRARTALEQFACDPHQWNRFGIKVGLDGVKRSAAQVLSFAQVTPKDIEAIWEKEQYEHADALPDEIKELMKIECLYATQLRLQKQEIDAFRRKQHVAIPDWVDYDALPMISNEEKEKLKAARPTTIHAASRIAGIRSATLLLLYQYAMRKEYDPNYKGKKQQRKAQLMQQQQEA</sequence>
<evidence type="ECO:0000256" key="1">
    <source>
        <dbReference type="ARBA" id="ARBA00001974"/>
    </source>
</evidence>
<evidence type="ECO:0000259" key="13">
    <source>
        <dbReference type="PROSITE" id="PS50922"/>
    </source>
</evidence>
<dbReference type="HAMAP" id="MF_00129">
    <property type="entry name" value="MnmG_GidA"/>
    <property type="match status" value="1"/>
</dbReference>
<keyword evidence="7" id="KW-0274">FAD</keyword>
<keyword evidence="15" id="KW-1185">Reference proteome</keyword>
<evidence type="ECO:0000256" key="10">
    <source>
        <dbReference type="PROSITE-ProRule" id="PRU00205"/>
    </source>
</evidence>
<evidence type="ECO:0000256" key="11">
    <source>
        <dbReference type="SAM" id="MobiDB-lite"/>
    </source>
</evidence>
<dbReference type="AlphaFoldDB" id="A0AAD5LB23"/>
<dbReference type="GO" id="GO:0016020">
    <property type="term" value="C:membrane"/>
    <property type="evidence" value="ECO:0007669"/>
    <property type="project" value="UniProtKB-SubCell"/>
</dbReference>
<dbReference type="SMART" id="SM00724">
    <property type="entry name" value="TLC"/>
    <property type="match status" value="1"/>
</dbReference>
<dbReference type="SUPFAM" id="SSF51905">
    <property type="entry name" value="FAD/NAD(P)-binding domain"/>
    <property type="match status" value="1"/>
</dbReference>
<feature type="domain" description="TLC" evidence="13">
    <location>
        <begin position="97"/>
        <end position="306"/>
    </location>
</feature>
<feature type="region of interest" description="Disordered" evidence="11">
    <location>
        <begin position="975"/>
        <end position="994"/>
    </location>
</feature>
<accession>A0AAD5LB23</accession>
<dbReference type="PROSITE" id="PS50922">
    <property type="entry name" value="TLC"/>
    <property type="match status" value="1"/>
</dbReference>
<dbReference type="InterPro" id="IPR036188">
    <property type="entry name" value="FAD/NAD-bd_sf"/>
</dbReference>
<comment type="caution">
    <text evidence="14">The sequence shown here is derived from an EMBL/GenBank/DDBJ whole genome shotgun (WGS) entry which is preliminary data.</text>
</comment>
<dbReference type="PROSITE" id="PS01281">
    <property type="entry name" value="GIDA_2"/>
    <property type="match status" value="1"/>
</dbReference>
<dbReference type="InterPro" id="IPR004416">
    <property type="entry name" value="MnmG"/>
</dbReference>
<keyword evidence="5 10" id="KW-0812">Transmembrane</keyword>
<dbReference type="PRINTS" id="PR00411">
    <property type="entry name" value="PNDRDTASEI"/>
</dbReference>
<evidence type="ECO:0000256" key="7">
    <source>
        <dbReference type="ARBA" id="ARBA00022827"/>
    </source>
</evidence>
<gene>
    <name evidence="14" type="ORF">P43SY_001498</name>
</gene>
<keyword evidence="8 12" id="KW-1133">Transmembrane helix</keyword>
<dbReference type="Gene3D" id="3.50.50.60">
    <property type="entry name" value="FAD/NAD(P)-binding domain"/>
    <property type="match status" value="2"/>
</dbReference>
<feature type="transmembrane region" description="Helical" evidence="12">
    <location>
        <begin position="279"/>
        <end position="305"/>
    </location>
</feature>
<feature type="transmembrane region" description="Helical" evidence="12">
    <location>
        <begin position="183"/>
        <end position="200"/>
    </location>
</feature>
<dbReference type="PROSITE" id="PS01280">
    <property type="entry name" value="GIDA_1"/>
    <property type="match status" value="1"/>
</dbReference>
<feature type="transmembrane region" description="Helical" evidence="12">
    <location>
        <begin position="99"/>
        <end position="117"/>
    </location>
</feature>
<dbReference type="PANTHER" id="PTHR11806">
    <property type="entry name" value="GLUCOSE INHIBITED DIVISION PROTEIN A"/>
    <property type="match status" value="1"/>
</dbReference>
<protein>
    <recommendedName>
        <fullName evidence="13">TLC domain-containing protein</fullName>
    </recommendedName>
</protein>
<dbReference type="InterPro" id="IPR047001">
    <property type="entry name" value="MnmG_C_subdom"/>
</dbReference>
<evidence type="ECO:0000256" key="4">
    <source>
        <dbReference type="ARBA" id="ARBA00022630"/>
    </source>
</evidence>
<dbReference type="FunFam" id="3.50.50.60:FF:000002">
    <property type="entry name" value="tRNA uridine 5-carboxymethylaminomethyl modification enzyme MnmG"/>
    <property type="match status" value="1"/>
</dbReference>
<keyword evidence="4" id="KW-0285">Flavoprotein</keyword>
<dbReference type="GO" id="GO:0050660">
    <property type="term" value="F:flavin adenine dinucleotide binding"/>
    <property type="evidence" value="ECO:0007669"/>
    <property type="project" value="InterPro"/>
</dbReference>
<dbReference type="Gene3D" id="1.10.150.570">
    <property type="entry name" value="GidA associated domain, C-terminal subdomain"/>
    <property type="match status" value="1"/>
</dbReference>
<feature type="transmembrane region" description="Helical" evidence="12">
    <location>
        <begin position="56"/>
        <end position="78"/>
    </location>
</feature>
<dbReference type="GO" id="GO:0005737">
    <property type="term" value="C:cytoplasm"/>
    <property type="evidence" value="ECO:0007669"/>
    <property type="project" value="UniProtKB-ARBA"/>
</dbReference>
<dbReference type="GO" id="GO:0002098">
    <property type="term" value="P:tRNA wobble uridine modification"/>
    <property type="evidence" value="ECO:0007669"/>
    <property type="project" value="InterPro"/>
</dbReference>
<evidence type="ECO:0000256" key="3">
    <source>
        <dbReference type="ARBA" id="ARBA00007653"/>
    </source>
</evidence>
<dbReference type="InterPro" id="IPR049312">
    <property type="entry name" value="GIDA_C_N"/>
</dbReference>
<dbReference type="Pfam" id="PF13932">
    <property type="entry name" value="SAM_GIDA_C"/>
    <property type="match status" value="1"/>
</dbReference>
<feature type="transmembrane region" description="Helical" evidence="12">
    <location>
        <begin position="220"/>
        <end position="243"/>
    </location>
</feature>
<dbReference type="InterPro" id="IPR002218">
    <property type="entry name" value="MnmG-rel"/>
</dbReference>
<dbReference type="Pfam" id="PF01134">
    <property type="entry name" value="GIDA"/>
    <property type="match status" value="1"/>
</dbReference>
<dbReference type="GO" id="GO:0030488">
    <property type="term" value="P:tRNA methylation"/>
    <property type="evidence" value="ECO:0007669"/>
    <property type="project" value="TreeGrafter"/>
</dbReference>